<comment type="caution">
    <text evidence="2">The sequence shown here is derived from an EMBL/GenBank/DDBJ whole genome shotgun (WGS) entry which is preliminary data.</text>
</comment>
<dbReference type="EMBL" id="JACIJM010000004">
    <property type="protein sequence ID" value="MBB5722134.1"/>
    <property type="molecule type" value="Genomic_DNA"/>
</dbReference>
<keyword evidence="1" id="KW-0812">Transmembrane</keyword>
<gene>
    <name evidence="2" type="ORF">FHS72_001758</name>
</gene>
<accession>A0A7W9BKD9</accession>
<name>A0A7W9BKD9_9RHOB</name>
<keyword evidence="3" id="KW-1185">Reference proteome</keyword>
<protein>
    <submittedName>
        <fullName evidence="2">Uncharacterized protein</fullName>
    </submittedName>
</protein>
<organism evidence="2 3">
    <name type="scientific">Yoonia ponticola</name>
    <dbReference type="NCBI Taxonomy" id="1524255"/>
    <lineage>
        <taxon>Bacteria</taxon>
        <taxon>Pseudomonadati</taxon>
        <taxon>Pseudomonadota</taxon>
        <taxon>Alphaproteobacteria</taxon>
        <taxon>Rhodobacterales</taxon>
        <taxon>Paracoccaceae</taxon>
        <taxon>Yoonia</taxon>
    </lineage>
</organism>
<sequence>MVDFSTPKRRPNQGRTNSLFILSLCIIGLVAYAFVDSSIRPTSIDSASASQTLLGHTSN</sequence>
<keyword evidence="1" id="KW-0472">Membrane</keyword>
<keyword evidence="1" id="KW-1133">Transmembrane helix</keyword>
<evidence type="ECO:0000313" key="2">
    <source>
        <dbReference type="EMBL" id="MBB5722134.1"/>
    </source>
</evidence>
<evidence type="ECO:0000313" key="3">
    <source>
        <dbReference type="Proteomes" id="UP000535415"/>
    </source>
</evidence>
<proteinExistence type="predicted"/>
<feature type="transmembrane region" description="Helical" evidence="1">
    <location>
        <begin position="18"/>
        <end position="35"/>
    </location>
</feature>
<dbReference type="Proteomes" id="UP000535415">
    <property type="component" value="Unassembled WGS sequence"/>
</dbReference>
<dbReference type="AlphaFoldDB" id="A0A7W9BKD9"/>
<evidence type="ECO:0000256" key="1">
    <source>
        <dbReference type="SAM" id="Phobius"/>
    </source>
</evidence>
<reference evidence="2 3" key="1">
    <citation type="submission" date="2020-08" db="EMBL/GenBank/DDBJ databases">
        <title>Genomic Encyclopedia of Type Strains, Phase IV (KMG-IV): sequencing the most valuable type-strain genomes for metagenomic binning, comparative biology and taxonomic classification.</title>
        <authorList>
            <person name="Goeker M."/>
        </authorList>
    </citation>
    <scope>NUCLEOTIDE SEQUENCE [LARGE SCALE GENOMIC DNA]</scope>
    <source>
        <strain evidence="2 3">DSM 101064</strain>
    </source>
</reference>